<protein>
    <submittedName>
        <fullName evidence="1">Disease resistance protein</fullName>
    </submittedName>
</protein>
<name>A0ACC1YFJ7_MELAZ</name>
<reference evidence="1 2" key="1">
    <citation type="journal article" date="2023" name="Science">
        <title>Complex scaffold remodeling in plant triterpene biosynthesis.</title>
        <authorList>
            <person name="De La Pena R."/>
            <person name="Hodgson H."/>
            <person name="Liu J.C."/>
            <person name="Stephenson M.J."/>
            <person name="Martin A.C."/>
            <person name="Owen C."/>
            <person name="Harkess A."/>
            <person name="Leebens-Mack J."/>
            <person name="Jimenez L.E."/>
            <person name="Osbourn A."/>
            <person name="Sattely E.S."/>
        </authorList>
    </citation>
    <scope>NUCLEOTIDE SEQUENCE [LARGE SCALE GENOMIC DNA]</scope>
    <source>
        <strain evidence="2">cv. JPN11</strain>
        <tissue evidence="1">Leaf</tissue>
    </source>
</reference>
<sequence length="1313" mass="150543">MRCFKGLCPDLKTRYQISKEVVMLLQTVDKHQEVGNFNKISYPIIPKDPRLSIKDYEAFESRRSTLTNVVRSLSNPDVKIVGIYGMGGIGKTTLAKEVANQTETNILFDSVIFVEVTQDPDIMKTQKEIAEKLGLKLSQDETESTRAGKLYQRLKKEKKILIILDNIWANLDLQAVGIPLEDEHKGCKVLLTARSVDLLSHKMGSQRNFPVHLLCDDEAWSLFKKMTGDYIEGKEFKSVATEVANKCARLPIVIVTIARALANKPLFVWKDVLQQMAKSSSENVQAIHASIELSYKYLESEVLKKTILLIRYANLTSIDELLMYGMGMGLFDGINKMEGRRVRVQTLVQQLKDSCLLLDSNTTGEDFSMHDIVRDVVILIASRDRHVFTNELSHELEWPDENTLKAFPSIVLKDIFTNELPHVLECQQLKFLSISLGYSDLIIHDEFFRRVTELKVLVLANIDSWSLPSSLCSLTNLRALGLHNCRLKNIAIVGDLKKLEILSLKNSMIPQLPVEVCQLTQLKSLDIRSYFCLADIPANVISSLYHLEELYMGDFKWKKEGLNKNRENFSLHELEHLPNLTSLEIEIEHANALPKDLFFKKLERYKIAIGSSWDWDSDKDWNWDFTSPESYRKFKLKLLDTNICLKEGHIMQLKGIEDLYLVGLQDMKNVLYGLDKDGFPQLKYLRIRDNANLLYIVDSMEYGTANVFPILESLLIRNLVNLEKICRSKHTIESSFSQLRKIKVESCDKLKNIFSFSIVRRLQLLQSIDVIDCMEMEIIFAIEKENESDSNSEVIANIELSQLRSLTLTSLPQLRSFYSLSETPSSPQQRQNEIILVNNINVSTTLFTGEVVLPNLEVLELHEINVERIWQNQVAVISSSTQNLTTLILRHCNNLRCLFPSSVASSFLQLQYLEISKFGMSCNLKKVCSGDFIGFPSLKQLEMWTCPKLKEFTVKNMSTNDDLTEIPLSFFNKKDALPNLEILIIDGCNNLKYLFSSSTVRSLVRLQDLQIFNCQVLEVIFDLEGLNFEEEHNPVLTQLRRLDIDSLPNLKHIWNKDPQKFLSYQKLITVSIVECDRLKNVFPASIASSLSQLESLGIRKCGVEEIVSIAYERVETNLRLVFPRGMSLTLEDLPNFTKFFPGRYTTEWPVLKKLKLMNLSLQELNEEQPQFLVEKLFPKLEELTLIGKGVEIIWHFPEALFCKLKYLDVQLLDKSTVFLSLDFLQRFHSMKRVTIEGDLFASNIKAENGMSAMIKNINVCSDLKHILKEESNVDHLVHLQVFMCENLINLVPSSTSFRSLTTLEDLLYIIFTT</sequence>
<dbReference type="Proteomes" id="UP001164539">
    <property type="component" value="Chromosome 4"/>
</dbReference>
<evidence type="ECO:0000313" key="2">
    <source>
        <dbReference type="Proteomes" id="UP001164539"/>
    </source>
</evidence>
<gene>
    <name evidence="1" type="ORF">OWV82_009419</name>
</gene>
<evidence type="ECO:0000313" key="1">
    <source>
        <dbReference type="EMBL" id="KAJ4721769.1"/>
    </source>
</evidence>
<accession>A0ACC1YFJ7</accession>
<proteinExistence type="predicted"/>
<dbReference type="EMBL" id="CM051397">
    <property type="protein sequence ID" value="KAJ4721769.1"/>
    <property type="molecule type" value="Genomic_DNA"/>
</dbReference>
<comment type="caution">
    <text evidence="1">The sequence shown here is derived from an EMBL/GenBank/DDBJ whole genome shotgun (WGS) entry which is preliminary data.</text>
</comment>
<keyword evidence="2" id="KW-1185">Reference proteome</keyword>
<organism evidence="1 2">
    <name type="scientific">Melia azedarach</name>
    <name type="common">Chinaberry tree</name>
    <dbReference type="NCBI Taxonomy" id="155640"/>
    <lineage>
        <taxon>Eukaryota</taxon>
        <taxon>Viridiplantae</taxon>
        <taxon>Streptophyta</taxon>
        <taxon>Embryophyta</taxon>
        <taxon>Tracheophyta</taxon>
        <taxon>Spermatophyta</taxon>
        <taxon>Magnoliopsida</taxon>
        <taxon>eudicotyledons</taxon>
        <taxon>Gunneridae</taxon>
        <taxon>Pentapetalae</taxon>
        <taxon>rosids</taxon>
        <taxon>malvids</taxon>
        <taxon>Sapindales</taxon>
        <taxon>Meliaceae</taxon>
        <taxon>Melia</taxon>
    </lineage>
</organism>